<feature type="binding site" evidence="8">
    <location>
        <position position="336"/>
    </location>
    <ligand>
        <name>Zn(2+)</name>
        <dbReference type="ChEBI" id="CHEBI:29105"/>
    </ligand>
</feature>
<keyword evidence="2" id="KW-0540">Nuclease</keyword>
<dbReference type="InterPro" id="IPR039907">
    <property type="entry name" value="NOB1"/>
</dbReference>
<evidence type="ECO:0000259" key="10">
    <source>
        <dbReference type="Pfam" id="PF08772"/>
    </source>
</evidence>
<keyword evidence="6 7" id="KW-0539">Nucleus</keyword>
<keyword evidence="4" id="KW-0378">Hydrolase</keyword>
<dbReference type="PANTHER" id="PTHR12814">
    <property type="entry name" value="RNA-BINDING PROTEIN NOB1"/>
    <property type="match status" value="1"/>
</dbReference>
<reference evidence="12 13" key="1">
    <citation type="journal article" date="2015" name="Genome Biol. Evol.">
        <title>Phylogenomic analyses indicate that early fungi evolved digesting cell walls of algal ancestors of land plants.</title>
        <authorList>
            <person name="Chang Y."/>
            <person name="Wang S."/>
            <person name="Sekimoto S."/>
            <person name="Aerts A.L."/>
            <person name="Choi C."/>
            <person name="Clum A."/>
            <person name="LaButti K.M."/>
            <person name="Lindquist E.A."/>
            <person name="Yee Ngan C."/>
            <person name="Ohm R.A."/>
            <person name="Salamov A.A."/>
            <person name="Grigoriev I.V."/>
            <person name="Spatafora J.W."/>
            <person name="Berbee M.L."/>
        </authorList>
    </citation>
    <scope>NUCLEOTIDE SEQUENCE [LARGE SCALE GENOMIC DNA]</scope>
    <source>
        <strain evidence="12 13">NRRL 1564</strain>
    </source>
</reference>
<feature type="binding site" evidence="8">
    <location>
        <position position="324"/>
    </location>
    <ligand>
        <name>Zn(2+)</name>
        <dbReference type="ChEBI" id="CHEBI:29105"/>
    </ligand>
</feature>
<organism evidence="12 13">
    <name type="scientific">Coemansia reversa (strain ATCC 12441 / NRRL 1564)</name>
    <dbReference type="NCBI Taxonomy" id="763665"/>
    <lineage>
        <taxon>Eukaryota</taxon>
        <taxon>Fungi</taxon>
        <taxon>Fungi incertae sedis</taxon>
        <taxon>Zoopagomycota</taxon>
        <taxon>Kickxellomycotina</taxon>
        <taxon>Kickxellomycetes</taxon>
        <taxon>Kickxellales</taxon>
        <taxon>Kickxellaceae</taxon>
        <taxon>Coemansia</taxon>
    </lineage>
</organism>
<name>A0A2G5B2J2_COERN</name>
<feature type="binding site" evidence="8">
    <location>
        <position position="339"/>
    </location>
    <ligand>
        <name>Zn(2+)</name>
        <dbReference type="ChEBI" id="CHEBI:29105"/>
    </ligand>
</feature>
<evidence type="ECO:0000259" key="11">
    <source>
        <dbReference type="Pfam" id="PF17146"/>
    </source>
</evidence>
<evidence type="ECO:0000256" key="6">
    <source>
        <dbReference type="ARBA" id="ARBA00023242"/>
    </source>
</evidence>
<keyword evidence="13" id="KW-1185">Reference proteome</keyword>
<feature type="compositionally biased region" description="Basic and acidic residues" evidence="9">
    <location>
        <begin position="23"/>
        <end position="47"/>
    </location>
</feature>
<dbReference type="FunFam" id="3.40.50.1010:FF:000020">
    <property type="entry name" value="20S-pre-rRNA D-site endonuclease NOB1"/>
    <property type="match status" value="1"/>
</dbReference>
<feature type="region of interest" description="Disordered" evidence="9">
    <location>
        <begin position="459"/>
        <end position="478"/>
    </location>
</feature>
<comment type="function">
    <text evidence="7">Required for the synthesis of 40S ribosome subunits. Has a role in processing 20S pre-rRNA into the mature 18S rRNA, where it is required for cleavage at the 3' end of the mature 18S rRNA (D-site). Accompanies the 20S pre-rRNA from the nucleus to the cytoplasm.</text>
</comment>
<evidence type="ECO:0000256" key="7">
    <source>
        <dbReference type="PIRNR" id="PIRNR037125"/>
    </source>
</evidence>
<dbReference type="GO" id="GO:0005730">
    <property type="term" value="C:nucleolus"/>
    <property type="evidence" value="ECO:0007669"/>
    <property type="project" value="UniProtKB-SubCell"/>
</dbReference>
<evidence type="ECO:0000313" key="12">
    <source>
        <dbReference type="EMBL" id="PIA13230.1"/>
    </source>
</evidence>
<evidence type="ECO:0000256" key="1">
    <source>
        <dbReference type="ARBA" id="ARBA00005858"/>
    </source>
</evidence>
<feature type="compositionally biased region" description="Basic residues" evidence="9">
    <location>
        <begin position="469"/>
        <end position="478"/>
    </location>
</feature>
<dbReference type="GO" id="GO:0005737">
    <property type="term" value="C:cytoplasm"/>
    <property type="evidence" value="ECO:0007669"/>
    <property type="project" value="UniProtKB-ARBA"/>
</dbReference>
<feature type="region of interest" description="Disordered" evidence="9">
    <location>
        <begin position="173"/>
        <end position="192"/>
    </location>
</feature>
<dbReference type="Pfam" id="PF17146">
    <property type="entry name" value="PIN_6"/>
    <property type="match status" value="1"/>
</dbReference>
<dbReference type="GO" id="GO:0004521">
    <property type="term" value="F:RNA endonuclease activity"/>
    <property type="evidence" value="ECO:0007669"/>
    <property type="project" value="UniProtKB-UniRule"/>
</dbReference>
<dbReference type="Gene3D" id="6.20.210.10">
    <property type="entry name" value="Nin one binding (NOB1), Zn-ribbon-like"/>
    <property type="match status" value="1"/>
</dbReference>
<evidence type="ECO:0000256" key="4">
    <source>
        <dbReference type="ARBA" id="ARBA00022801"/>
    </source>
</evidence>
<feature type="compositionally biased region" description="Basic and acidic residues" evidence="9">
    <location>
        <begin position="174"/>
        <end position="186"/>
    </location>
</feature>
<keyword evidence="5 7" id="KW-0862">Zinc</keyword>
<accession>A0A2G5B2J2</accession>
<dbReference type="InterPro" id="IPR036283">
    <property type="entry name" value="NOB1_Zf-like_sf"/>
</dbReference>
<evidence type="ECO:0000313" key="13">
    <source>
        <dbReference type="Proteomes" id="UP000242474"/>
    </source>
</evidence>
<dbReference type="EMBL" id="KZ303543">
    <property type="protein sequence ID" value="PIA13230.1"/>
    <property type="molecule type" value="Genomic_DNA"/>
</dbReference>
<dbReference type="GO" id="GO:0030688">
    <property type="term" value="C:preribosome, small subunit precursor"/>
    <property type="evidence" value="ECO:0007669"/>
    <property type="project" value="TreeGrafter"/>
</dbReference>
<dbReference type="InterPro" id="IPR033411">
    <property type="entry name" value="Ribonuclease_PIN"/>
</dbReference>
<evidence type="ECO:0000256" key="2">
    <source>
        <dbReference type="ARBA" id="ARBA00022722"/>
    </source>
</evidence>
<dbReference type="GO" id="GO:0030490">
    <property type="term" value="P:maturation of SSU-rRNA"/>
    <property type="evidence" value="ECO:0007669"/>
    <property type="project" value="TreeGrafter"/>
</dbReference>
<dbReference type="Pfam" id="PF08772">
    <property type="entry name" value="Zn_ribbon_NOB1"/>
    <property type="match status" value="1"/>
</dbReference>
<feature type="domain" description="Ribonuclease PIN" evidence="11">
    <location>
        <begin position="53"/>
        <end position="141"/>
    </location>
</feature>
<evidence type="ECO:0000256" key="8">
    <source>
        <dbReference type="PIRSR" id="PIRSR037125-1"/>
    </source>
</evidence>
<evidence type="ECO:0000256" key="3">
    <source>
        <dbReference type="ARBA" id="ARBA00022723"/>
    </source>
</evidence>
<dbReference type="InterPro" id="IPR014881">
    <property type="entry name" value="NOB1_Zn-bd"/>
</dbReference>
<feature type="region of interest" description="Disordered" evidence="9">
    <location>
        <begin position="1"/>
        <end position="49"/>
    </location>
</feature>
<dbReference type="CDD" id="cd09876">
    <property type="entry name" value="PIN_Nob1-like"/>
    <property type="match status" value="1"/>
</dbReference>
<dbReference type="PIRSF" id="PIRSF037125">
    <property type="entry name" value="D-site_20S_pre-rRNA_nuclease"/>
    <property type="match status" value="1"/>
</dbReference>
<dbReference type="STRING" id="763665.A0A2G5B2J2"/>
<comment type="subcellular location">
    <subcellularLocation>
        <location evidence="7">Nucleus</location>
        <location evidence="7">Nucleolus</location>
    </subcellularLocation>
</comment>
<dbReference type="Proteomes" id="UP000242474">
    <property type="component" value="Unassembled WGS sequence"/>
</dbReference>
<comment type="similarity">
    <text evidence="1 7">Belongs to the NOB1 family.</text>
</comment>
<keyword evidence="3 7" id="KW-0479">Metal-binding</keyword>
<dbReference type="PANTHER" id="PTHR12814:SF2">
    <property type="entry name" value="RNA-BINDING PROTEIN NOB1"/>
    <property type="match status" value="1"/>
</dbReference>
<sequence length="478" mass="52830">MSVLISEDVTKTQQKDQQSGGEQDIKHLSSTTKGDEKQKIDDGEQDNKPVGTLVVDTNLFIKGLSAGHISNKFVTVPEVIQELRSKAAKERYNALDMQYGVKLMNPDAESIQAVRNFAKRTGDFASLALTDMKVIALAAMLEKQTNGLSRLRLEPIGNHPNISDRKLLASAEVSDQHKNENAEKDLTQSLEGLSLETAENKTVEKKEGERVNKVVEQKLSDNEETNDGWQVAGPKTKKHAPQVDEFFNGGWITPSNVKQHQAADAMGMKQARALNKPTKKMDVACVTADFAMQNVLLKMGINLVTPDGVAVRQLRTWVLRCHACFHLTGDMNKQFCSECGHPTLKHCSVTTAANGRLQVHLKSNYQHNLRGTVYSMPKPRGGRHTTRDVITREDERAYSRAIGQKLRADAKSNVGLGGSSALEDPDYVPDLLLENPLAHANGFGVATDARGMPMVARNRRNPNVVRNTGNRKKKKQHM</sequence>
<evidence type="ECO:0000256" key="9">
    <source>
        <dbReference type="SAM" id="MobiDB-lite"/>
    </source>
</evidence>
<feature type="binding site" evidence="8">
    <location>
        <position position="321"/>
    </location>
    <ligand>
        <name>Zn(2+)</name>
        <dbReference type="ChEBI" id="CHEBI:29105"/>
    </ligand>
</feature>
<dbReference type="OrthoDB" id="446759at2759"/>
<proteinExistence type="inferred from homology"/>
<feature type="domain" description="Nin one binding (NOB1) Zn-ribbon-like" evidence="10">
    <location>
        <begin position="311"/>
        <end position="382"/>
    </location>
</feature>
<dbReference type="Gene3D" id="3.40.50.1010">
    <property type="entry name" value="5'-nuclease"/>
    <property type="match status" value="1"/>
</dbReference>
<dbReference type="InterPro" id="IPR017117">
    <property type="entry name" value="Nob1_euk"/>
</dbReference>
<dbReference type="AlphaFoldDB" id="A0A2G5B2J2"/>
<dbReference type="GO" id="GO:0016787">
    <property type="term" value="F:hydrolase activity"/>
    <property type="evidence" value="ECO:0007669"/>
    <property type="project" value="UniProtKB-KW"/>
</dbReference>
<dbReference type="SUPFAM" id="SSF144206">
    <property type="entry name" value="NOB1 zinc finger-like"/>
    <property type="match status" value="1"/>
</dbReference>
<protein>
    <recommendedName>
        <fullName evidence="7">20S-pre-rRNA D-site endonuclease NOB1</fullName>
    </recommendedName>
</protein>
<dbReference type="GO" id="GO:0046872">
    <property type="term" value="F:metal ion binding"/>
    <property type="evidence" value="ECO:0007669"/>
    <property type="project" value="UniProtKB-UniRule"/>
</dbReference>
<evidence type="ECO:0000256" key="5">
    <source>
        <dbReference type="ARBA" id="ARBA00022833"/>
    </source>
</evidence>
<gene>
    <name evidence="12" type="ORF">COEREDRAFT_83644</name>
</gene>